<dbReference type="RefSeq" id="WP_255332493.1">
    <property type="nucleotide sequence ID" value="NZ_VOTZ01000011.1"/>
</dbReference>
<accession>A0ABD4TJU7</accession>
<dbReference type="PANTHER" id="PTHR43031">
    <property type="entry name" value="FAD-DEPENDENT OXIDOREDUCTASE"/>
    <property type="match status" value="1"/>
</dbReference>
<dbReference type="InterPro" id="IPR001763">
    <property type="entry name" value="Rhodanese-like_dom"/>
</dbReference>
<dbReference type="PROSITE" id="PS00380">
    <property type="entry name" value="RHODANESE_1"/>
    <property type="match status" value="1"/>
</dbReference>
<dbReference type="EMBL" id="VOTZ01000011">
    <property type="protein sequence ID" value="MCQ1538547.1"/>
    <property type="molecule type" value="Genomic_DNA"/>
</dbReference>
<dbReference type="PROSITE" id="PS50206">
    <property type="entry name" value="RHODANESE_3"/>
    <property type="match status" value="1"/>
</dbReference>
<dbReference type="Pfam" id="PF00581">
    <property type="entry name" value="Rhodanese"/>
    <property type="match status" value="1"/>
</dbReference>
<dbReference type="AlphaFoldDB" id="A0ABD4TJU7"/>
<dbReference type="Proteomes" id="UP001524383">
    <property type="component" value="Unassembled WGS sequence"/>
</dbReference>
<dbReference type="InterPro" id="IPR036873">
    <property type="entry name" value="Rhodanese-like_dom_sf"/>
</dbReference>
<evidence type="ECO:0000313" key="3">
    <source>
        <dbReference type="Proteomes" id="UP001524383"/>
    </source>
</evidence>
<name>A0ABD4TJU7_9EURY</name>
<dbReference type="Gene3D" id="3.40.250.10">
    <property type="entry name" value="Rhodanese-like domain"/>
    <property type="match status" value="1"/>
</dbReference>
<evidence type="ECO:0000313" key="2">
    <source>
        <dbReference type="EMBL" id="MCQ1538547.1"/>
    </source>
</evidence>
<reference evidence="2 3" key="1">
    <citation type="submission" date="2019-08" db="EMBL/GenBank/DDBJ databases">
        <authorList>
            <person name="Chen S.-C."/>
            <person name="Lai M.-C."/>
            <person name="You Y.-T."/>
        </authorList>
    </citation>
    <scope>NUCLEOTIDE SEQUENCE [LARGE SCALE GENOMIC DNA]</scope>
    <source>
        <strain evidence="2 3">P2F9704a</strain>
    </source>
</reference>
<protein>
    <submittedName>
        <fullName evidence="2">Rhodanese-like domain-containing protein</fullName>
    </submittedName>
</protein>
<dbReference type="PROSITE" id="PS51257">
    <property type="entry name" value="PROKAR_LIPOPROTEIN"/>
    <property type="match status" value="1"/>
</dbReference>
<dbReference type="InterPro" id="IPR001307">
    <property type="entry name" value="Thiosulphate_STrfase_CS"/>
</dbReference>
<dbReference type="SMART" id="SM00450">
    <property type="entry name" value="RHOD"/>
    <property type="match status" value="1"/>
</dbReference>
<organism evidence="2 3">
    <name type="scientific">Methanocalculus taiwanensis</name>
    <dbReference type="NCBI Taxonomy" id="106207"/>
    <lineage>
        <taxon>Archaea</taxon>
        <taxon>Methanobacteriati</taxon>
        <taxon>Methanobacteriota</taxon>
        <taxon>Stenosarchaea group</taxon>
        <taxon>Methanomicrobia</taxon>
        <taxon>Methanomicrobiales</taxon>
        <taxon>Methanocalculaceae</taxon>
        <taxon>Methanocalculus</taxon>
    </lineage>
</organism>
<feature type="domain" description="Rhodanese" evidence="1">
    <location>
        <begin position="50"/>
        <end position="139"/>
    </location>
</feature>
<dbReference type="InterPro" id="IPR050229">
    <property type="entry name" value="GlpE_sulfurtransferase"/>
</dbReference>
<evidence type="ECO:0000259" key="1">
    <source>
        <dbReference type="PROSITE" id="PS50206"/>
    </source>
</evidence>
<comment type="caution">
    <text evidence="2">The sequence shown here is derived from an EMBL/GenBank/DDBJ whole genome shotgun (WGS) entry which is preliminary data.</text>
</comment>
<dbReference type="PANTHER" id="PTHR43031:SF1">
    <property type="entry name" value="PYRIDINE NUCLEOTIDE-DISULPHIDE OXIDOREDUCTASE"/>
    <property type="match status" value="1"/>
</dbReference>
<sequence>MRNAILPAAVILLMLLAASGCMSQGESTDNSEVPTLQTITAEEAIILIELDPTLTIIDLRRSDEYAAAHIPGAVNIDISSSFADNVETLDRNGSYLLYCTAGGKSSSALRIMGEQGFMRVYNLGGGISAWERAGGAIAR</sequence>
<dbReference type="CDD" id="cd00158">
    <property type="entry name" value="RHOD"/>
    <property type="match status" value="1"/>
</dbReference>
<dbReference type="SUPFAM" id="SSF52821">
    <property type="entry name" value="Rhodanese/Cell cycle control phosphatase"/>
    <property type="match status" value="1"/>
</dbReference>
<keyword evidence="3" id="KW-1185">Reference proteome</keyword>
<proteinExistence type="predicted"/>
<gene>
    <name evidence="2" type="ORF">FTO68_06045</name>
</gene>